<proteinExistence type="predicted"/>
<accession>A0A2P5DF74</accession>
<evidence type="ECO:0000313" key="2">
    <source>
        <dbReference type="Proteomes" id="UP000237000"/>
    </source>
</evidence>
<gene>
    <name evidence="1" type="ORF">TorRG33x02_253310</name>
</gene>
<name>A0A2P5DF74_TREOI</name>
<protein>
    <submittedName>
        <fullName evidence="1">Uncharacterized protein</fullName>
    </submittedName>
</protein>
<dbReference type="AlphaFoldDB" id="A0A2P5DF74"/>
<keyword evidence="2" id="KW-1185">Reference proteome</keyword>
<sequence>MVRAEKVVGEVGLACGAKCQLGRASAISFRQGIVKEGEKERLDKHQDLHIPAHVRPGMGCDVFSWVQIRYFHLGLARRLLTRLGTTHCQICSRGQSLYYNIAFPTPHQTKIWDYTICSTQQLFPTNELKTWHYSARNMKPKHREHIIQRIKCENLLCEPG</sequence>
<dbReference type="InParanoid" id="A0A2P5DF74"/>
<evidence type="ECO:0000313" key="1">
    <source>
        <dbReference type="EMBL" id="PON71910.1"/>
    </source>
</evidence>
<comment type="caution">
    <text evidence="1">The sequence shown here is derived from an EMBL/GenBank/DDBJ whole genome shotgun (WGS) entry which is preliminary data.</text>
</comment>
<organism evidence="1 2">
    <name type="scientific">Trema orientale</name>
    <name type="common">Charcoal tree</name>
    <name type="synonym">Celtis orientalis</name>
    <dbReference type="NCBI Taxonomy" id="63057"/>
    <lineage>
        <taxon>Eukaryota</taxon>
        <taxon>Viridiplantae</taxon>
        <taxon>Streptophyta</taxon>
        <taxon>Embryophyta</taxon>
        <taxon>Tracheophyta</taxon>
        <taxon>Spermatophyta</taxon>
        <taxon>Magnoliopsida</taxon>
        <taxon>eudicotyledons</taxon>
        <taxon>Gunneridae</taxon>
        <taxon>Pentapetalae</taxon>
        <taxon>rosids</taxon>
        <taxon>fabids</taxon>
        <taxon>Rosales</taxon>
        <taxon>Cannabaceae</taxon>
        <taxon>Trema</taxon>
    </lineage>
</organism>
<dbReference type="Proteomes" id="UP000237000">
    <property type="component" value="Unassembled WGS sequence"/>
</dbReference>
<dbReference type="EMBL" id="JXTC01000274">
    <property type="protein sequence ID" value="PON71910.1"/>
    <property type="molecule type" value="Genomic_DNA"/>
</dbReference>
<reference evidence="2" key="1">
    <citation type="submission" date="2016-06" db="EMBL/GenBank/DDBJ databases">
        <title>Parallel loss of symbiosis genes in relatives of nitrogen-fixing non-legume Parasponia.</title>
        <authorList>
            <person name="Van Velzen R."/>
            <person name="Holmer R."/>
            <person name="Bu F."/>
            <person name="Rutten L."/>
            <person name="Van Zeijl A."/>
            <person name="Liu W."/>
            <person name="Santuari L."/>
            <person name="Cao Q."/>
            <person name="Sharma T."/>
            <person name="Shen D."/>
            <person name="Roswanjaya Y."/>
            <person name="Wardhani T."/>
            <person name="Kalhor M.S."/>
            <person name="Jansen J."/>
            <person name="Van den Hoogen J."/>
            <person name="Gungor B."/>
            <person name="Hartog M."/>
            <person name="Hontelez J."/>
            <person name="Verver J."/>
            <person name="Yang W.-C."/>
            <person name="Schijlen E."/>
            <person name="Repin R."/>
            <person name="Schilthuizen M."/>
            <person name="Schranz E."/>
            <person name="Heidstra R."/>
            <person name="Miyata K."/>
            <person name="Fedorova E."/>
            <person name="Kohlen W."/>
            <person name="Bisseling T."/>
            <person name="Smit S."/>
            <person name="Geurts R."/>
        </authorList>
    </citation>
    <scope>NUCLEOTIDE SEQUENCE [LARGE SCALE GENOMIC DNA]</scope>
    <source>
        <strain evidence="2">cv. RG33-2</strain>
    </source>
</reference>